<dbReference type="InterPro" id="IPR027367">
    <property type="entry name" value="Gly-zipper_YMGG"/>
</dbReference>
<keyword evidence="1" id="KW-0472">Membrane</keyword>
<feature type="transmembrane region" description="Helical" evidence="1">
    <location>
        <begin position="43"/>
        <end position="60"/>
    </location>
</feature>
<dbReference type="Proteomes" id="UP000321204">
    <property type="component" value="Chromosome"/>
</dbReference>
<feature type="domain" description="YMGG-like Gly-zipper" evidence="2">
    <location>
        <begin position="74"/>
        <end position="114"/>
    </location>
</feature>
<accession>A0A5B8UK63</accession>
<name>A0A5B8UK63_9BACT</name>
<dbReference type="Pfam" id="PF13441">
    <property type="entry name" value="Gly-zipper_YMGG"/>
    <property type="match status" value="1"/>
</dbReference>
<organism evidence="3 4">
    <name type="scientific">Flavisolibacter ginsenosidimutans</name>
    <dbReference type="NCBI Taxonomy" id="661481"/>
    <lineage>
        <taxon>Bacteria</taxon>
        <taxon>Pseudomonadati</taxon>
        <taxon>Bacteroidota</taxon>
        <taxon>Chitinophagia</taxon>
        <taxon>Chitinophagales</taxon>
        <taxon>Chitinophagaceae</taxon>
        <taxon>Flavisolibacter</taxon>
    </lineage>
</organism>
<keyword evidence="1" id="KW-0812">Transmembrane</keyword>
<keyword evidence="1" id="KW-1133">Transmembrane helix</keyword>
<evidence type="ECO:0000313" key="4">
    <source>
        <dbReference type="Proteomes" id="UP000321204"/>
    </source>
</evidence>
<keyword evidence="4" id="KW-1185">Reference proteome</keyword>
<dbReference type="EMBL" id="CP042433">
    <property type="protein sequence ID" value="QEC56953.1"/>
    <property type="molecule type" value="Genomic_DNA"/>
</dbReference>
<proteinExistence type="predicted"/>
<dbReference type="KEGG" id="fgg:FSB75_13940"/>
<evidence type="ECO:0000259" key="2">
    <source>
        <dbReference type="Pfam" id="PF13441"/>
    </source>
</evidence>
<gene>
    <name evidence="3" type="ORF">FSB75_13940</name>
</gene>
<dbReference type="AlphaFoldDB" id="A0A5B8UK63"/>
<sequence length="122" mass="12592">MCHQQLLRASTTFVLFILASILFKQCTGSLIASFKKNLCMKKLLSIVTLALGLTLASGSVNEAAAQKKWSHKKKDAVIGGAAGAATGAIVSHKKGKGALIGGAVGAGAGYLVGRHKDKKKKS</sequence>
<protein>
    <recommendedName>
        <fullName evidence="2">YMGG-like Gly-zipper domain-containing protein</fullName>
    </recommendedName>
</protein>
<evidence type="ECO:0000313" key="3">
    <source>
        <dbReference type="EMBL" id="QEC56953.1"/>
    </source>
</evidence>
<evidence type="ECO:0000256" key="1">
    <source>
        <dbReference type="SAM" id="Phobius"/>
    </source>
</evidence>
<reference evidence="3 4" key="1">
    <citation type="journal article" date="2015" name="Int. J. Syst. Evol. Microbiol.">
        <title>Flavisolibacter ginsenosidimutans sp. nov., with ginsenoside-converting activity isolated from soil used for cultivating ginseng.</title>
        <authorList>
            <person name="Zhao Y."/>
            <person name="Liu Q."/>
            <person name="Kang M.S."/>
            <person name="Jin F."/>
            <person name="Yu H."/>
            <person name="Im W.T."/>
        </authorList>
    </citation>
    <scope>NUCLEOTIDE SEQUENCE [LARGE SCALE GENOMIC DNA]</scope>
    <source>
        <strain evidence="3 4">Gsoil 636</strain>
    </source>
</reference>